<gene>
    <name evidence="1" type="ORF">MWN33_02235</name>
</gene>
<dbReference type="RefSeq" id="WP_247198468.1">
    <property type="nucleotide sequence ID" value="NZ_JALKCG010000001.1"/>
</dbReference>
<sequence>MISDILKKLKSRKAPTSQELEAAIAAIDLDAAGERVRAAESVRRAALLDGADDATLARLEGATATARRDQERAEVALGALRARLAETIEREARAALDAARDEAEREASAVAAVLRAEWPDAQRRLLDLLARLAAAESKVSVVNARLAEAGRDDLVKNVEFGRARPVPQFVLEAAVALRTTVVLPAVPEWNVEGHGVVAMPAAFWAGGAPAAPPAEPRPHAIGSGVVWS</sequence>
<proteinExistence type="predicted"/>
<evidence type="ECO:0000313" key="2">
    <source>
        <dbReference type="Proteomes" id="UP001202867"/>
    </source>
</evidence>
<comment type="caution">
    <text evidence="1">The sequence shown here is derived from an EMBL/GenBank/DDBJ whole genome shotgun (WGS) entry which is preliminary data.</text>
</comment>
<evidence type="ECO:0000313" key="1">
    <source>
        <dbReference type="EMBL" id="MCK0206845.1"/>
    </source>
</evidence>
<dbReference type="Proteomes" id="UP001202867">
    <property type="component" value="Unassembled WGS sequence"/>
</dbReference>
<organism evidence="1 2">
    <name type="scientific">Ancylobacter koreensis</name>
    <dbReference type="NCBI Taxonomy" id="266121"/>
    <lineage>
        <taxon>Bacteria</taxon>
        <taxon>Pseudomonadati</taxon>
        <taxon>Pseudomonadota</taxon>
        <taxon>Alphaproteobacteria</taxon>
        <taxon>Hyphomicrobiales</taxon>
        <taxon>Xanthobacteraceae</taxon>
        <taxon>Ancylobacter</taxon>
    </lineage>
</organism>
<accession>A0ABT0DHT4</accession>
<keyword evidence="2" id="KW-1185">Reference proteome</keyword>
<protein>
    <submittedName>
        <fullName evidence="1">Uncharacterized protein</fullName>
    </submittedName>
</protein>
<reference evidence="2" key="2">
    <citation type="submission" date="2023-07" db="EMBL/GenBank/DDBJ databases">
        <title>Ancylobacter moscoviensis sp. nov., facultatively methylotrophic bacteria from activated sludge and the reclassification of Starkeya novella (Starkey 1934) Kelly et al. 2000 as Ancylobacter novellus comb. nov., Starkeya koreensis Im et al. 2006 as Ancylobacter koreensis comb.nov., Angulomicrobium tetraedrale Vasil'eva et al. 1986 as Ancylobacter tetraedralis comb. nov., Angulomicrobium amanitiforme Fritz et al. 2004 as Ancylobacter amanitiformis comb. nov. and Methylorhabdus multivorans Doronina et al. 1996 as Ancylobacter multivorans comb. nov. and emended description of the genus Ancylobacter.</title>
        <authorList>
            <person name="Doronina N."/>
            <person name="Chemodurova A."/>
            <person name="Grouzdev D."/>
            <person name="Koziaeva V."/>
            <person name="Shi W."/>
            <person name="Wu L."/>
            <person name="Kaparullina E."/>
        </authorList>
    </citation>
    <scope>NUCLEOTIDE SEQUENCE [LARGE SCALE GENOMIC DNA]</scope>
    <source>
        <strain evidence="2">Jip08</strain>
    </source>
</reference>
<name>A0ABT0DHT4_9HYPH</name>
<reference evidence="1 2" key="1">
    <citation type="submission" date="2022-04" db="EMBL/GenBank/DDBJ databases">
        <authorList>
            <person name="Grouzdev D.S."/>
            <person name="Pantiukh K.S."/>
            <person name="Krutkina M.S."/>
        </authorList>
    </citation>
    <scope>NUCLEOTIDE SEQUENCE [LARGE SCALE GENOMIC DNA]</scope>
    <source>
        <strain evidence="1 2">Jip08</strain>
    </source>
</reference>
<dbReference type="EMBL" id="JALKCG010000001">
    <property type="protein sequence ID" value="MCK0206845.1"/>
    <property type="molecule type" value="Genomic_DNA"/>
</dbReference>